<evidence type="ECO:0000313" key="2">
    <source>
        <dbReference type="EMBL" id="PSL45123.1"/>
    </source>
</evidence>
<dbReference type="RefSeq" id="WP_106588771.1">
    <property type="nucleotide sequence ID" value="NZ_PYAV01000007.1"/>
</dbReference>
<keyword evidence="1" id="KW-0472">Membrane</keyword>
<dbReference type="AlphaFoldDB" id="A0A2P8HFY9"/>
<protein>
    <recommendedName>
        <fullName evidence="4">DUF2905 family protein</fullName>
    </recommendedName>
</protein>
<keyword evidence="1" id="KW-0812">Transmembrane</keyword>
<reference evidence="2 3" key="1">
    <citation type="submission" date="2018-03" db="EMBL/GenBank/DDBJ databases">
        <title>Genomic Encyclopedia of Type Strains, Phase III (KMG-III): the genomes of soil and plant-associated and newly described type strains.</title>
        <authorList>
            <person name="Whitman W."/>
        </authorList>
    </citation>
    <scope>NUCLEOTIDE SEQUENCE [LARGE SCALE GENOMIC DNA]</scope>
    <source>
        <strain evidence="2 3">CGMCC 1.07653</strain>
    </source>
</reference>
<keyword evidence="1" id="KW-1133">Transmembrane helix</keyword>
<evidence type="ECO:0000313" key="3">
    <source>
        <dbReference type="Proteomes" id="UP000242310"/>
    </source>
</evidence>
<keyword evidence="3" id="KW-1185">Reference proteome</keyword>
<feature type="transmembrane region" description="Helical" evidence="1">
    <location>
        <begin position="7"/>
        <end position="25"/>
    </location>
</feature>
<accession>A0A2P8HFY9</accession>
<evidence type="ECO:0008006" key="4">
    <source>
        <dbReference type="Google" id="ProtNLM"/>
    </source>
</evidence>
<dbReference type="InterPro" id="IPR021320">
    <property type="entry name" value="DUF2905"/>
</dbReference>
<gene>
    <name evidence="2" type="ORF">B0H94_107128</name>
</gene>
<dbReference type="PANTHER" id="PTHR36443:SF1">
    <property type="entry name" value="BSR5223 PROTEIN"/>
    <property type="match status" value="1"/>
</dbReference>
<evidence type="ECO:0000256" key="1">
    <source>
        <dbReference type="SAM" id="Phobius"/>
    </source>
</evidence>
<feature type="transmembrane region" description="Helical" evidence="1">
    <location>
        <begin position="45"/>
        <end position="68"/>
    </location>
</feature>
<comment type="caution">
    <text evidence="2">The sequence shown here is derived from an EMBL/GenBank/DDBJ whole genome shotgun (WGS) entry which is preliminary data.</text>
</comment>
<dbReference type="PANTHER" id="PTHR36443">
    <property type="entry name" value="BSR5223 PROTEIN"/>
    <property type="match status" value="1"/>
</dbReference>
<proteinExistence type="predicted"/>
<sequence>MPDIPRLLIGLGILLVLIGIIWQVGGRFLPIGKLPGDFIFRGENATFYFPLVTSIIISVLLSLIFMVIGRFR</sequence>
<dbReference type="Pfam" id="PF11146">
    <property type="entry name" value="DUF2905"/>
    <property type="match status" value="1"/>
</dbReference>
<dbReference type="EMBL" id="PYAV01000007">
    <property type="protein sequence ID" value="PSL45123.1"/>
    <property type="molecule type" value="Genomic_DNA"/>
</dbReference>
<organism evidence="2 3">
    <name type="scientific">Salsuginibacillus halophilus</name>
    <dbReference type="NCBI Taxonomy" id="517424"/>
    <lineage>
        <taxon>Bacteria</taxon>
        <taxon>Bacillati</taxon>
        <taxon>Bacillota</taxon>
        <taxon>Bacilli</taxon>
        <taxon>Bacillales</taxon>
        <taxon>Bacillaceae</taxon>
        <taxon>Salsuginibacillus</taxon>
    </lineage>
</organism>
<dbReference type="Proteomes" id="UP000242310">
    <property type="component" value="Unassembled WGS sequence"/>
</dbReference>
<name>A0A2P8HFY9_9BACI</name>